<dbReference type="InterPro" id="IPR010730">
    <property type="entry name" value="HET"/>
</dbReference>
<keyword evidence="3" id="KW-1185">Reference proteome</keyword>
<dbReference type="EMBL" id="NKUJ01000112">
    <property type="protein sequence ID" value="RMJ13299.1"/>
    <property type="molecule type" value="Genomic_DNA"/>
</dbReference>
<accession>A0A3M2S709</accession>
<gene>
    <name evidence="2" type="ORF">CDV36_007072</name>
</gene>
<dbReference type="Proteomes" id="UP000277212">
    <property type="component" value="Unassembled WGS sequence"/>
</dbReference>
<dbReference type="AlphaFoldDB" id="A0A3M2S709"/>
<dbReference type="PANTHER" id="PTHR24148">
    <property type="entry name" value="ANKYRIN REPEAT DOMAIN-CONTAINING PROTEIN 39 HOMOLOG-RELATED"/>
    <property type="match status" value="1"/>
</dbReference>
<evidence type="ECO:0000313" key="2">
    <source>
        <dbReference type="EMBL" id="RMJ13299.1"/>
    </source>
</evidence>
<reference evidence="2 3" key="1">
    <citation type="submission" date="2017-06" db="EMBL/GenBank/DDBJ databases">
        <title>Comparative genomic analysis of Ambrosia Fusariam Clade fungi.</title>
        <authorList>
            <person name="Stajich J.E."/>
            <person name="Carrillo J."/>
            <person name="Kijimoto T."/>
            <person name="Eskalen A."/>
            <person name="O'Donnell K."/>
            <person name="Kasson M."/>
        </authorList>
    </citation>
    <scope>NUCLEOTIDE SEQUENCE [LARGE SCALE GENOMIC DNA]</scope>
    <source>
        <strain evidence="2">UCR3666</strain>
    </source>
</reference>
<name>A0A3M2S709_9HYPO</name>
<dbReference type="OrthoDB" id="2157530at2759"/>
<evidence type="ECO:0000259" key="1">
    <source>
        <dbReference type="Pfam" id="PF06985"/>
    </source>
</evidence>
<evidence type="ECO:0000313" key="3">
    <source>
        <dbReference type="Proteomes" id="UP000277212"/>
    </source>
</evidence>
<feature type="domain" description="Heterokaryon incompatibility" evidence="1">
    <location>
        <begin position="45"/>
        <end position="225"/>
    </location>
</feature>
<comment type="caution">
    <text evidence="2">The sequence shown here is derived from an EMBL/GenBank/DDBJ whole genome shotgun (WGS) entry which is preliminary data.</text>
</comment>
<proteinExistence type="predicted"/>
<dbReference type="InterPro" id="IPR052895">
    <property type="entry name" value="HetReg/Transcr_Mod"/>
</dbReference>
<dbReference type="Pfam" id="PF06985">
    <property type="entry name" value="HET"/>
    <property type="match status" value="1"/>
</dbReference>
<protein>
    <recommendedName>
        <fullName evidence="1">Heterokaryon incompatibility domain-containing protein</fullName>
    </recommendedName>
</protein>
<sequence length="694" mass="79375">METAASPLYKPLDPSTSEIRLLEVPSDGSEDWGLVTVSLDDNPEYFALSYVWGKMKDVKMIVLRGQDMEVTPNLASALSRIRSGSLGEASTPIKYLWVDAICINQKDIEERTQQVQFMRRIFKSAQTVYSWVGPRDYSLAFQTIKTLAHEVVQNWPNDSIPEDHDELHEADILSMPPFEIGWLQRHPGLCNETPGAKGEFQNDAWNATRSLLLDKYWKRVWIYQEVVLARRLHLFSSGRVTLSRQDLLLFARSYKELGLESKVDRGEVQRPEFLCPSVWAGFVRSLPHNGIETIRRARFTTSLGEVGSTAFRHWDQTVTAARLVATDPRDYIYGLLAISQIPMAPDYNKSVAEVYTEFVERWMEASKEVRDIQIPSFSQDLDQDKDTRPNLVAWMSIPPLGFLSLAGVGLFGPSTSFPSWAPNFPKNALQSSKRLLQLPPVRNLFREDPTKYPHLDRDTGSLVVWGAEFEPVIHVSRFTEPNYRNSEERRGEIFKIGNSFRRYISRHTHYASGITSWQVITRLLFKENSPTVTRDRVISLLALAYATGRHGKENHPEDLGGWDSPDSFIFPNGWETQLYQRAFPDTDLTRMGFSDNPLADKESRERDVLGYALPMCNNMANRSIFETQGGYLGRGPQHVQEGDILCVLKDYDQHVLLRKQGDYYTFVGNAFVVELELEKSLRDSPSGLEWLRMR</sequence>
<organism evidence="2 3">
    <name type="scientific">Fusarium kuroshium</name>
    <dbReference type="NCBI Taxonomy" id="2010991"/>
    <lineage>
        <taxon>Eukaryota</taxon>
        <taxon>Fungi</taxon>
        <taxon>Dikarya</taxon>
        <taxon>Ascomycota</taxon>
        <taxon>Pezizomycotina</taxon>
        <taxon>Sordariomycetes</taxon>
        <taxon>Hypocreomycetidae</taxon>
        <taxon>Hypocreales</taxon>
        <taxon>Nectriaceae</taxon>
        <taxon>Fusarium</taxon>
        <taxon>Fusarium solani species complex</taxon>
    </lineage>
</organism>
<dbReference type="PANTHER" id="PTHR24148:SF64">
    <property type="entry name" value="HETEROKARYON INCOMPATIBILITY DOMAIN-CONTAINING PROTEIN"/>
    <property type="match status" value="1"/>
</dbReference>
<dbReference type="STRING" id="2010991.A0A3M2S709"/>